<proteinExistence type="predicted"/>
<accession>A0A1B2EWR6</accession>
<feature type="region of interest" description="Disordered" evidence="1">
    <location>
        <begin position="143"/>
        <end position="168"/>
    </location>
</feature>
<name>A0A1B2EWR6_9HYPH</name>
<evidence type="ECO:0000313" key="2">
    <source>
        <dbReference type="EMBL" id="ANY84413.1"/>
    </source>
</evidence>
<gene>
    <name evidence="2" type="ORF">BB934_40110</name>
</gene>
<sequence>MIHTALTQVLRIGGQGEQGLGGGLEQEIINHRLVGPGQIADRGRQREHHMEVGHGQQLGFALSKPVPGRRPLAFRAVPVAAGIVGNLRTGTALAALHMPAERGRAAGLDRAHHLELAEADVTRMGSTPGGSVGAEDLRHLESRVGHGPGLRRADPREADDRAGSSRCG</sequence>
<reference evidence="2" key="1">
    <citation type="submission" date="2016-07" db="EMBL/GenBank/DDBJ databases">
        <title>Microvirga ossetica sp. nov. a new species of rhizobia isolated from root nodules of the legume species Vicia alpestris Steven originated from North Ossetia region in the Caucasus.</title>
        <authorList>
            <person name="Safronova V.I."/>
            <person name="Kuznetsova I.G."/>
            <person name="Sazanova A.L."/>
            <person name="Belimov A."/>
            <person name="Andronov E."/>
            <person name="Osledkin Y.S."/>
            <person name="Onishchuk O.P."/>
            <person name="Kurchak O.N."/>
            <person name="Shaposhnikov A.I."/>
            <person name="Willems A."/>
            <person name="Tikhonovich I.A."/>
        </authorList>
    </citation>
    <scope>NUCLEOTIDE SEQUENCE [LARGE SCALE GENOMIC DNA]</scope>
    <source>
        <strain evidence="2">V5/3M</strain>
        <plasmid evidence="2">unnamed2</plasmid>
    </source>
</reference>
<organism evidence="2">
    <name type="scientific">Microvirga ossetica</name>
    <dbReference type="NCBI Taxonomy" id="1882682"/>
    <lineage>
        <taxon>Bacteria</taxon>
        <taxon>Pseudomonadati</taxon>
        <taxon>Pseudomonadota</taxon>
        <taxon>Alphaproteobacteria</taxon>
        <taxon>Hyphomicrobiales</taxon>
        <taxon>Methylobacteriaceae</taxon>
        <taxon>Microvirga</taxon>
    </lineage>
</organism>
<protein>
    <submittedName>
        <fullName evidence="2">Uncharacterized protein</fullName>
    </submittedName>
</protein>
<dbReference type="EMBL" id="CP016619">
    <property type="protein sequence ID" value="ANY84413.1"/>
    <property type="molecule type" value="Genomic_DNA"/>
</dbReference>
<dbReference type="AlphaFoldDB" id="A0A1B2EWR6"/>
<geneLocation type="plasmid" evidence="2">
    <name>unnamed2</name>
</geneLocation>
<feature type="compositionally biased region" description="Basic and acidic residues" evidence="1">
    <location>
        <begin position="151"/>
        <end position="168"/>
    </location>
</feature>
<keyword evidence="2" id="KW-0614">Plasmid</keyword>
<evidence type="ECO:0000256" key="1">
    <source>
        <dbReference type="SAM" id="MobiDB-lite"/>
    </source>
</evidence>
<dbReference type="KEGG" id="moc:BB934_40110"/>